<evidence type="ECO:0000256" key="5">
    <source>
        <dbReference type="ARBA" id="ARBA00023239"/>
    </source>
</evidence>
<evidence type="ECO:0000256" key="3">
    <source>
        <dbReference type="ARBA" id="ARBA00022723"/>
    </source>
</evidence>
<evidence type="ECO:0000256" key="8">
    <source>
        <dbReference type="RuleBase" id="RU003956"/>
    </source>
</evidence>
<protein>
    <recommendedName>
        <fullName evidence="2 8">Carbonic anhydrase</fullName>
        <ecNumber evidence="2 8">4.2.1.1</ecNumber>
    </recommendedName>
    <alternativeName>
        <fullName evidence="8">Carbonate dehydratase</fullName>
    </alternativeName>
</protein>
<dbReference type="GO" id="GO:0004089">
    <property type="term" value="F:carbonate dehydratase activity"/>
    <property type="evidence" value="ECO:0007669"/>
    <property type="project" value="UniProtKB-UniRule"/>
</dbReference>
<dbReference type="EC" id="4.2.1.1" evidence="2 8"/>
<keyword evidence="5 8" id="KW-0456">Lyase</keyword>
<organism evidence="9 10">
    <name type="scientific">BD1-7 clade bacterium</name>
    <dbReference type="NCBI Taxonomy" id="2029982"/>
    <lineage>
        <taxon>Bacteria</taxon>
        <taxon>Pseudomonadati</taxon>
        <taxon>Pseudomonadota</taxon>
        <taxon>Gammaproteobacteria</taxon>
        <taxon>Cellvibrionales</taxon>
        <taxon>Spongiibacteraceae</taxon>
        <taxon>BD1-7 clade</taxon>
    </lineage>
</organism>
<keyword evidence="4 7" id="KW-0862">Zinc</keyword>
<name>A0A5S9PXM2_9GAMM</name>
<dbReference type="GO" id="GO:0015976">
    <property type="term" value="P:carbon utilization"/>
    <property type="evidence" value="ECO:0007669"/>
    <property type="project" value="InterPro"/>
</dbReference>
<dbReference type="CDD" id="cd00884">
    <property type="entry name" value="beta_CA_cladeB"/>
    <property type="match status" value="1"/>
</dbReference>
<dbReference type="PANTHER" id="PTHR11002">
    <property type="entry name" value="CARBONIC ANHYDRASE"/>
    <property type="match status" value="1"/>
</dbReference>
<dbReference type="PROSITE" id="PS00705">
    <property type="entry name" value="PROK_CO2_ANHYDRASE_2"/>
    <property type="match status" value="1"/>
</dbReference>
<feature type="binding site" evidence="7">
    <location>
        <position position="101"/>
    </location>
    <ligand>
        <name>Zn(2+)</name>
        <dbReference type="ChEBI" id="CHEBI:29105"/>
    </ligand>
</feature>
<comment type="catalytic activity">
    <reaction evidence="6 8">
        <text>hydrogencarbonate + H(+) = CO2 + H2O</text>
        <dbReference type="Rhea" id="RHEA:10748"/>
        <dbReference type="ChEBI" id="CHEBI:15377"/>
        <dbReference type="ChEBI" id="CHEBI:15378"/>
        <dbReference type="ChEBI" id="CHEBI:16526"/>
        <dbReference type="ChEBI" id="CHEBI:17544"/>
        <dbReference type="EC" id="4.2.1.1"/>
    </reaction>
</comment>
<feature type="binding site" evidence="7">
    <location>
        <position position="39"/>
    </location>
    <ligand>
        <name>Zn(2+)</name>
        <dbReference type="ChEBI" id="CHEBI:29105"/>
    </ligand>
</feature>
<evidence type="ECO:0000256" key="7">
    <source>
        <dbReference type="PIRSR" id="PIRSR601765-1"/>
    </source>
</evidence>
<comment type="cofactor">
    <cofactor evidence="7">
        <name>Zn(2+)</name>
        <dbReference type="ChEBI" id="CHEBI:29105"/>
    </cofactor>
    <text evidence="7">Binds 1 zinc ion per subunit.</text>
</comment>
<feature type="binding site" evidence="7">
    <location>
        <position position="41"/>
    </location>
    <ligand>
        <name>Zn(2+)</name>
        <dbReference type="ChEBI" id="CHEBI:29105"/>
    </ligand>
</feature>
<dbReference type="InterPro" id="IPR001765">
    <property type="entry name" value="Carbonic_anhydrase"/>
</dbReference>
<dbReference type="Proteomes" id="UP000434580">
    <property type="component" value="Unassembled WGS sequence"/>
</dbReference>
<dbReference type="GO" id="GO:0008270">
    <property type="term" value="F:zinc ion binding"/>
    <property type="evidence" value="ECO:0007669"/>
    <property type="project" value="UniProtKB-UniRule"/>
</dbReference>
<feature type="binding site" evidence="7">
    <location>
        <position position="98"/>
    </location>
    <ligand>
        <name>Zn(2+)</name>
        <dbReference type="ChEBI" id="CHEBI:29105"/>
    </ligand>
</feature>
<dbReference type="PROSITE" id="PS00704">
    <property type="entry name" value="PROK_CO2_ANHYDRASE_1"/>
    <property type="match status" value="1"/>
</dbReference>
<sequence>MDKLVKGVLKFQQEAFVDNKALFDELATGQSPEVLFITCADSRIDPHLITQTKPGDLFVCRNAGNIVPPYPHAANGMTASIEFAVTVLGVKHIVICGHSDCGAMKGALAMDTLSAIPNVQDWLEFAQPAVNNLSTDGQTPDLKTLTEENVLLQLQHLKSHPAVAAKLENGELSLHAWVYDIGNGGACCSHPEKRNFQPIAEHYCAA</sequence>
<evidence type="ECO:0000313" key="10">
    <source>
        <dbReference type="Proteomes" id="UP000434580"/>
    </source>
</evidence>
<evidence type="ECO:0000256" key="1">
    <source>
        <dbReference type="ARBA" id="ARBA00006217"/>
    </source>
</evidence>
<comment type="function">
    <text evidence="8">Reversible hydration of carbon dioxide.</text>
</comment>
<dbReference type="Gene3D" id="3.40.1050.10">
    <property type="entry name" value="Carbonic anhydrase"/>
    <property type="match status" value="1"/>
</dbReference>
<comment type="similarity">
    <text evidence="1 8">Belongs to the beta-class carbonic anhydrase family.</text>
</comment>
<dbReference type="AlphaFoldDB" id="A0A5S9PXM2"/>
<dbReference type="InterPro" id="IPR015892">
    <property type="entry name" value="Carbonic_anhydrase_CS"/>
</dbReference>
<dbReference type="EMBL" id="CACSII010000016">
    <property type="protein sequence ID" value="CAA0109900.1"/>
    <property type="molecule type" value="Genomic_DNA"/>
</dbReference>
<dbReference type="SMART" id="SM00947">
    <property type="entry name" value="Pro_CA"/>
    <property type="match status" value="1"/>
</dbReference>
<accession>A0A5S9PXM2</accession>
<evidence type="ECO:0000256" key="2">
    <source>
        <dbReference type="ARBA" id="ARBA00012925"/>
    </source>
</evidence>
<reference evidence="9 10" key="1">
    <citation type="submission" date="2019-11" db="EMBL/GenBank/DDBJ databases">
        <authorList>
            <person name="Holert J."/>
        </authorList>
    </citation>
    <scope>NUCLEOTIDE SEQUENCE [LARGE SCALE GENOMIC DNA]</scope>
    <source>
        <strain evidence="9">BC5_2</strain>
    </source>
</reference>
<dbReference type="InterPro" id="IPR045066">
    <property type="entry name" value="Beta_CA_cladeB"/>
</dbReference>
<proteinExistence type="inferred from homology"/>
<dbReference type="InterPro" id="IPR036874">
    <property type="entry name" value="Carbonic_anhydrase_sf"/>
</dbReference>
<evidence type="ECO:0000256" key="6">
    <source>
        <dbReference type="ARBA" id="ARBA00048348"/>
    </source>
</evidence>
<gene>
    <name evidence="9" type="primary">cynT</name>
    <name evidence="9" type="ORF">DPBNPPHM_01329</name>
</gene>
<evidence type="ECO:0000256" key="4">
    <source>
        <dbReference type="ARBA" id="ARBA00022833"/>
    </source>
</evidence>
<dbReference type="OrthoDB" id="9797527at2"/>
<keyword evidence="3 7" id="KW-0479">Metal-binding</keyword>
<dbReference type="PANTHER" id="PTHR11002:SF76">
    <property type="entry name" value="CARBONIC ANHYDRASE"/>
    <property type="match status" value="1"/>
</dbReference>
<dbReference type="SUPFAM" id="SSF53056">
    <property type="entry name" value="beta-carbonic anhydrase, cab"/>
    <property type="match status" value="1"/>
</dbReference>
<evidence type="ECO:0000313" key="9">
    <source>
        <dbReference type="EMBL" id="CAA0109900.1"/>
    </source>
</evidence>
<dbReference type="Pfam" id="PF00484">
    <property type="entry name" value="Pro_CA"/>
    <property type="match status" value="1"/>
</dbReference>